<dbReference type="OrthoDB" id="2852734at2759"/>
<accession>A0A8H6ZH62</accession>
<dbReference type="Proteomes" id="UP000623467">
    <property type="component" value="Unassembled WGS sequence"/>
</dbReference>
<comment type="caution">
    <text evidence="1">The sequence shown here is derived from an EMBL/GenBank/DDBJ whole genome shotgun (WGS) entry which is preliminary data.</text>
</comment>
<proteinExistence type="predicted"/>
<organism evidence="1 2">
    <name type="scientific">Mycena sanguinolenta</name>
    <dbReference type="NCBI Taxonomy" id="230812"/>
    <lineage>
        <taxon>Eukaryota</taxon>
        <taxon>Fungi</taxon>
        <taxon>Dikarya</taxon>
        <taxon>Basidiomycota</taxon>
        <taxon>Agaricomycotina</taxon>
        <taxon>Agaricomycetes</taxon>
        <taxon>Agaricomycetidae</taxon>
        <taxon>Agaricales</taxon>
        <taxon>Marasmiineae</taxon>
        <taxon>Mycenaceae</taxon>
        <taxon>Mycena</taxon>
    </lineage>
</organism>
<protein>
    <submittedName>
        <fullName evidence="1">Uncharacterized protein</fullName>
    </submittedName>
</protein>
<reference evidence="1" key="1">
    <citation type="submission" date="2020-05" db="EMBL/GenBank/DDBJ databases">
        <title>Mycena genomes resolve the evolution of fungal bioluminescence.</title>
        <authorList>
            <person name="Tsai I.J."/>
        </authorList>
    </citation>
    <scope>NUCLEOTIDE SEQUENCE</scope>
    <source>
        <strain evidence="1">160909Yilan</strain>
    </source>
</reference>
<dbReference type="AlphaFoldDB" id="A0A8H6ZH62"/>
<sequence>MSEVPTPCSPQAAAEVLASSCGDSLQFPQELVDWIIDNHVSDDVRLLKTCSLISWAWVPRCRSYLFKKLPDLIPQNILVLGELLRSPHCTFLSHVRSISAFRYTWYLNDRYFNQVVADLPRLTNVHILEIPLTTVNTTDPDAAEHASSHTGFVTAGVPTVMHRVFTAFPHVTRLKLNCFLEPTMVIDLICLLPALKELWLHSGYNLDMRRRGMVPVVADPPLNAVPPRGLHCLALSGDAVGFILAWLNATEHLPNVSSVALSSDIEYADVPILQAALQQLGEHEALHHLDITLYSSLGYGALTMFDFSKHLNLRTLAICDVRWVGPYDLEVEQMLKLITKLAAPTLECFTLDVDLLLYQTLDWSVLDSFLCRARFPRLQSVKIEDRYPRVRTRSDTDIDYHAEQHKFLPGVLPLLEAAGLLQTYTPQIVRRISPLSTRGANRNTVQVPQL</sequence>
<dbReference type="EMBL" id="JACAZH010000001">
    <property type="protein sequence ID" value="KAF7377702.1"/>
    <property type="molecule type" value="Genomic_DNA"/>
</dbReference>
<name>A0A8H6ZH62_9AGAR</name>
<keyword evidence="2" id="KW-1185">Reference proteome</keyword>
<evidence type="ECO:0000313" key="1">
    <source>
        <dbReference type="EMBL" id="KAF7377702.1"/>
    </source>
</evidence>
<evidence type="ECO:0000313" key="2">
    <source>
        <dbReference type="Proteomes" id="UP000623467"/>
    </source>
</evidence>
<gene>
    <name evidence="1" type="ORF">MSAN_00193200</name>
</gene>